<keyword evidence="3" id="KW-1185">Reference proteome</keyword>
<dbReference type="AlphaFoldDB" id="A0ABD3GEP7"/>
<dbReference type="Proteomes" id="UP001633002">
    <property type="component" value="Unassembled WGS sequence"/>
</dbReference>
<comment type="caution">
    <text evidence="2">The sequence shown here is derived from an EMBL/GenBank/DDBJ whole genome shotgun (WGS) entry which is preliminary data.</text>
</comment>
<organism evidence="2 3">
    <name type="scientific">Riccia sorocarpa</name>
    <dbReference type="NCBI Taxonomy" id="122646"/>
    <lineage>
        <taxon>Eukaryota</taxon>
        <taxon>Viridiplantae</taxon>
        <taxon>Streptophyta</taxon>
        <taxon>Embryophyta</taxon>
        <taxon>Marchantiophyta</taxon>
        <taxon>Marchantiopsida</taxon>
        <taxon>Marchantiidae</taxon>
        <taxon>Marchantiales</taxon>
        <taxon>Ricciaceae</taxon>
        <taxon>Riccia</taxon>
    </lineage>
</organism>
<dbReference type="EMBL" id="JBJQOH010000008">
    <property type="protein sequence ID" value="KAL3676361.1"/>
    <property type="molecule type" value="Genomic_DNA"/>
</dbReference>
<sequence>MLQLDEQVFMETRNIMAQFERASCTLVNTSVIPLFSESVPDWLINTGYQIAGREDGLRYLGVLTGMEVLNKEIAANIQLKYERRLKHWANRMARKEDDGLGLPPLQNTVDVFLIRNITKMLTEEEEDWLKIAKQLMQKALHVSPHTREQVFETSQPPQSPGDDDRCGRTIRRTSQQGNPPLDMDGRCLIRDSPQELFMLYQWEQVTTTDDTWVQFDTLDELVQLILG</sequence>
<accession>A0ABD3GEP7</accession>
<evidence type="ECO:0000313" key="3">
    <source>
        <dbReference type="Proteomes" id="UP001633002"/>
    </source>
</evidence>
<evidence type="ECO:0000313" key="2">
    <source>
        <dbReference type="EMBL" id="KAL3676361.1"/>
    </source>
</evidence>
<reference evidence="2 3" key="1">
    <citation type="submission" date="2024-09" db="EMBL/GenBank/DDBJ databases">
        <title>Chromosome-scale assembly of Riccia sorocarpa.</title>
        <authorList>
            <person name="Paukszto L."/>
        </authorList>
    </citation>
    <scope>NUCLEOTIDE SEQUENCE [LARGE SCALE GENOMIC DNA]</scope>
    <source>
        <strain evidence="2">LP-2024</strain>
        <tissue evidence="2">Aerial parts of the thallus</tissue>
    </source>
</reference>
<feature type="region of interest" description="Disordered" evidence="1">
    <location>
        <begin position="146"/>
        <end position="184"/>
    </location>
</feature>
<gene>
    <name evidence="2" type="ORF">R1sor_026309</name>
</gene>
<proteinExistence type="predicted"/>
<protein>
    <submittedName>
        <fullName evidence="2">Uncharacterized protein</fullName>
    </submittedName>
</protein>
<evidence type="ECO:0000256" key="1">
    <source>
        <dbReference type="SAM" id="MobiDB-lite"/>
    </source>
</evidence>
<name>A0ABD3GEP7_9MARC</name>